<dbReference type="VEuPathDB" id="FungiDB:CHGG_01693"/>
<organism evidence="2 3">
    <name type="scientific">Chaetomium globosum (strain ATCC 6205 / CBS 148.51 / DSM 1962 / NBRC 6347 / NRRL 1970)</name>
    <name type="common">Soil fungus</name>
    <dbReference type="NCBI Taxonomy" id="306901"/>
    <lineage>
        <taxon>Eukaryota</taxon>
        <taxon>Fungi</taxon>
        <taxon>Dikarya</taxon>
        <taxon>Ascomycota</taxon>
        <taxon>Pezizomycotina</taxon>
        <taxon>Sordariomycetes</taxon>
        <taxon>Sordariomycetidae</taxon>
        <taxon>Sordariales</taxon>
        <taxon>Chaetomiaceae</taxon>
        <taxon>Chaetomium</taxon>
    </lineage>
</organism>
<evidence type="ECO:0000313" key="3">
    <source>
        <dbReference type="Proteomes" id="UP000001056"/>
    </source>
</evidence>
<dbReference type="GeneID" id="4387548"/>
<name>Q2HDL1_CHAGB</name>
<sequence>MALPMWDRCGSSLKSPQSVPCIQKDEMERLTRDQLGPFAMLPCRGWRLMRWLLMKTCSGRDGKPKLDLEVACVVGTSISSSQGVVELPTNQQERQAVVLSGEKRLADQFPKYFSARGLPPSGKKSRTRDGRKKNQEKKKKYN</sequence>
<dbReference type="HOGENOM" id="CLU_1815575_0_0_1"/>
<proteinExistence type="predicted"/>
<evidence type="ECO:0000256" key="1">
    <source>
        <dbReference type="SAM" id="MobiDB-lite"/>
    </source>
</evidence>
<dbReference type="EMBL" id="CH408029">
    <property type="protein sequence ID" value="EAQ93458.1"/>
    <property type="molecule type" value="Genomic_DNA"/>
</dbReference>
<protein>
    <submittedName>
        <fullName evidence="2">Uncharacterized protein</fullName>
    </submittedName>
</protein>
<evidence type="ECO:0000313" key="2">
    <source>
        <dbReference type="EMBL" id="EAQ93458.1"/>
    </source>
</evidence>
<dbReference type="RefSeq" id="XP_001220914.1">
    <property type="nucleotide sequence ID" value="XM_001220913.1"/>
</dbReference>
<keyword evidence="3" id="KW-1185">Reference proteome</keyword>
<feature type="region of interest" description="Disordered" evidence="1">
    <location>
        <begin position="111"/>
        <end position="142"/>
    </location>
</feature>
<accession>Q2HDL1</accession>
<feature type="compositionally biased region" description="Basic residues" evidence="1">
    <location>
        <begin position="123"/>
        <end position="142"/>
    </location>
</feature>
<dbReference type="InParanoid" id="Q2HDL1"/>
<dbReference type="AlphaFoldDB" id="Q2HDL1"/>
<gene>
    <name evidence="2" type="ORF">CHGG_01693</name>
</gene>
<dbReference type="Proteomes" id="UP000001056">
    <property type="component" value="Unassembled WGS sequence"/>
</dbReference>
<reference evidence="3" key="1">
    <citation type="journal article" date="2015" name="Genome Announc.">
        <title>Draft genome sequence of the cellulolytic fungus Chaetomium globosum.</title>
        <authorList>
            <person name="Cuomo C.A."/>
            <person name="Untereiner W.A."/>
            <person name="Ma L.-J."/>
            <person name="Grabherr M."/>
            <person name="Birren B.W."/>
        </authorList>
    </citation>
    <scope>NUCLEOTIDE SEQUENCE [LARGE SCALE GENOMIC DNA]</scope>
    <source>
        <strain evidence="3">ATCC 6205 / CBS 148.51 / DSM 1962 / NBRC 6347 / NRRL 1970</strain>
    </source>
</reference>